<protein>
    <submittedName>
        <fullName evidence="2">DUF4852 domain-containing protein</fullName>
    </submittedName>
</protein>
<proteinExistence type="predicted"/>
<evidence type="ECO:0000256" key="1">
    <source>
        <dbReference type="SAM" id="Phobius"/>
    </source>
</evidence>
<keyword evidence="1" id="KW-0472">Membrane</keyword>
<dbReference type="Pfam" id="PF16144">
    <property type="entry name" value="DUF4852"/>
    <property type="match status" value="1"/>
</dbReference>
<evidence type="ECO:0000313" key="2">
    <source>
        <dbReference type="EMBL" id="RZV39292.1"/>
    </source>
</evidence>
<dbReference type="EMBL" id="SHMQ01000011">
    <property type="protein sequence ID" value="RZV39292.1"/>
    <property type="molecule type" value="Genomic_DNA"/>
</dbReference>
<gene>
    <name evidence="2" type="ORF">EVJ48_05030</name>
</gene>
<keyword evidence="1" id="KW-1133">Transmembrane helix</keyword>
<keyword evidence="1" id="KW-0812">Transmembrane</keyword>
<reference evidence="2 3" key="1">
    <citation type="submission" date="2019-01" db="EMBL/GenBank/DDBJ databases">
        <title>Insights into ecological role of a new deltaproteobacterial order Candidatus Sinidesulfobacterales (Sva0485) by metagenomics and metatranscriptomics.</title>
        <authorList>
            <person name="Tan S."/>
            <person name="Liu J."/>
            <person name="Fang Y."/>
            <person name="Hedlund B."/>
            <person name="Lian Z.-H."/>
            <person name="Huang L.-Y."/>
            <person name="Li J.-T."/>
            <person name="Huang L.-N."/>
            <person name="Li W.-J."/>
            <person name="Jiang H.-C."/>
            <person name="Dong H.-L."/>
            <person name="Shu W.-S."/>
        </authorList>
    </citation>
    <scope>NUCLEOTIDE SEQUENCE [LARGE SCALE GENOMIC DNA]</scope>
    <source>
        <strain evidence="2">AP4</strain>
    </source>
</reference>
<dbReference type="Proteomes" id="UP000322454">
    <property type="component" value="Unassembled WGS sequence"/>
</dbReference>
<feature type="transmembrane region" description="Helical" evidence="1">
    <location>
        <begin position="12"/>
        <end position="32"/>
    </location>
</feature>
<organism evidence="2 3">
    <name type="scientific">Candidatus Acidulodesulfobacterium acidiphilum</name>
    <dbReference type="NCBI Taxonomy" id="2597224"/>
    <lineage>
        <taxon>Bacteria</taxon>
        <taxon>Deltaproteobacteria</taxon>
        <taxon>Candidatus Acidulodesulfobacterales</taxon>
        <taxon>Candidatus Acidulodesulfobacterium</taxon>
    </lineage>
</organism>
<evidence type="ECO:0000313" key="3">
    <source>
        <dbReference type="Proteomes" id="UP000322454"/>
    </source>
</evidence>
<sequence length="256" mass="29436">MIADKIIKNGIFIFKTSFLFILVLSAILFLNFNPASVRKSFADGNGNTDCNGVYATNPIIYALYLKAKGQAISKNDVVTYIKIVNPAKYKHDRNNVFLWNKLYSEDKTRLNKLMSYVDSVKYFKNYVKASLSGYIMNKGGFYLTYRNKKKVIMNGMRTDRNIDFVKIEHGNIYHFSKRLTIVFKNAGKFNFLSIPAKRAEKFINKRTGTFGHIKKSVFLSYNFIPLTAKHDVLTVKVFCVKVYNNKSKSFLVGIIK</sequence>
<comment type="caution">
    <text evidence="2">The sequence shown here is derived from an EMBL/GenBank/DDBJ whole genome shotgun (WGS) entry which is preliminary data.</text>
</comment>
<dbReference type="InterPro" id="IPR032325">
    <property type="entry name" value="DUF4852"/>
</dbReference>
<dbReference type="AlphaFoldDB" id="A0A520XDT2"/>
<name>A0A520XDT2_9DELT</name>
<accession>A0A520XDT2</accession>